<dbReference type="Pfam" id="PF00389">
    <property type="entry name" value="2-Hacid_dh"/>
    <property type="match status" value="1"/>
</dbReference>
<dbReference type="Proteomes" id="UP000305888">
    <property type="component" value="Chromosome"/>
</dbReference>
<keyword evidence="2 4" id="KW-0560">Oxidoreductase</keyword>
<sequence length="314" mass="32366">MLDPVAPERLARVAALLPEGWEIGTAASRAPRDQLAALTGARFAITGDVPVTAAMMEVPGLAAVHKWGVGYDNIDCDAARAHGVRVLRTTGSNAVAVAETALGMMLALERNIVRGHVALRGGAWAKGALAPTSGTLSGKVVGIVGLGHIGTALARLLRGFGCGLLYTKRRRLPAAEEAALGVRYVPLDTLLAEADVVSLHCALTPDTTGLIGAAALSRMKPGALLVNLARGGVVDEEALADAIEAGALRGAATDVFAVEPMTPGHRLARLDRVIVTPHLGAVSAESFEPTLRRIFVNLAAIARGAAPPEHDVVV</sequence>
<dbReference type="PROSITE" id="PS00671">
    <property type="entry name" value="D_2_HYDROXYACID_DH_3"/>
    <property type="match status" value="1"/>
</dbReference>
<dbReference type="FunFam" id="3.40.50.720:FF:000203">
    <property type="entry name" value="D-3-phosphoglycerate dehydrogenase (SerA)"/>
    <property type="match status" value="1"/>
</dbReference>
<dbReference type="KEGG" id="ppru:FDP22_01285"/>
<dbReference type="GO" id="GO:0016616">
    <property type="term" value="F:oxidoreductase activity, acting on the CH-OH group of donors, NAD or NADP as acceptor"/>
    <property type="evidence" value="ECO:0007669"/>
    <property type="project" value="InterPro"/>
</dbReference>
<dbReference type="InterPro" id="IPR029753">
    <property type="entry name" value="D-isomer_DH_CS"/>
</dbReference>
<accession>A0A5B8FIW7</accession>
<evidence type="ECO:0000256" key="4">
    <source>
        <dbReference type="RuleBase" id="RU003719"/>
    </source>
</evidence>
<protein>
    <submittedName>
        <fullName evidence="7">3-phosphoglycerate dehydrogenase</fullName>
    </submittedName>
</protein>
<dbReference type="PROSITE" id="PS00065">
    <property type="entry name" value="D_2_HYDROXYACID_DH_1"/>
    <property type="match status" value="1"/>
</dbReference>
<dbReference type="InterPro" id="IPR050418">
    <property type="entry name" value="D-iso_2-hydroxyacid_DH_PdxB"/>
</dbReference>
<reference evidence="7 8" key="1">
    <citation type="submission" date="2019-06" db="EMBL/GenBank/DDBJ databases">
        <title>Genome sequence of Rhodobacteraceae bacterium D4M1.</title>
        <authorList>
            <person name="Cao J."/>
        </authorList>
    </citation>
    <scope>NUCLEOTIDE SEQUENCE [LARGE SCALE GENOMIC DNA]</scope>
    <source>
        <strain evidence="7 8">D4M1</strain>
    </source>
</reference>
<name>A0A5B8FIW7_9RHOB</name>
<gene>
    <name evidence="7" type="ORF">FDP22_01285</name>
</gene>
<feature type="domain" description="D-isomer specific 2-hydroxyacid dehydrogenase catalytic" evidence="5">
    <location>
        <begin position="22"/>
        <end position="307"/>
    </location>
</feature>
<dbReference type="InterPro" id="IPR029752">
    <property type="entry name" value="D-isomer_DH_CS1"/>
</dbReference>
<evidence type="ECO:0000256" key="2">
    <source>
        <dbReference type="ARBA" id="ARBA00023002"/>
    </source>
</evidence>
<dbReference type="SUPFAM" id="SSF51735">
    <property type="entry name" value="NAD(P)-binding Rossmann-fold domains"/>
    <property type="match status" value="1"/>
</dbReference>
<keyword evidence="3" id="KW-0520">NAD</keyword>
<evidence type="ECO:0000313" key="8">
    <source>
        <dbReference type="Proteomes" id="UP000305888"/>
    </source>
</evidence>
<feature type="domain" description="D-isomer specific 2-hydroxyacid dehydrogenase NAD-binding" evidence="6">
    <location>
        <begin position="102"/>
        <end position="280"/>
    </location>
</feature>
<organism evidence="7 8">
    <name type="scientific">Paroceanicella profunda</name>
    <dbReference type="NCBI Taxonomy" id="2579971"/>
    <lineage>
        <taxon>Bacteria</taxon>
        <taxon>Pseudomonadati</taxon>
        <taxon>Pseudomonadota</taxon>
        <taxon>Alphaproteobacteria</taxon>
        <taxon>Rhodobacterales</taxon>
        <taxon>Paracoccaceae</taxon>
        <taxon>Paroceanicella</taxon>
    </lineage>
</organism>
<dbReference type="PANTHER" id="PTHR43761:SF1">
    <property type="entry name" value="D-ISOMER SPECIFIC 2-HYDROXYACID DEHYDROGENASE CATALYTIC DOMAIN-CONTAINING PROTEIN-RELATED"/>
    <property type="match status" value="1"/>
</dbReference>
<dbReference type="InterPro" id="IPR006139">
    <property type="entry name" value="D-isomer_2_OHA_DH_cat_dom"/>
</dbReference>
<dbReference type="Gene3D" id="3.40.50.720">
    <property type="entry name" value="NAD(P)-binding Rossmann-like Domain"/>
    <property type="match status" value="2"/>
</dbReference>
<dbReference type="InterPro" id="IPR036291">
    <property type="entry name" value="NAD(P)-bd_dom_sf"/>
</dbReference>
<dbReference type="OrthoDB" id="7374922at2"/>
<dbReference type="InterPro" id="IPR006140">
    <property type="entry name" value="D-isomer_DH_NAD-bd"/>
</dbReference>
<dbReference type="CDD" id="cd12175">
    <property type="entry name" value="2-Hacid_dh_11"/>
    <property type="match status" value="1"/>
</dbReference>
<proteinExistence type="inferred from homology"/>
<keyword evidence="8" id="KW-1185">Reference proteome</keyword>
<comment type="similarity">
    <text evidence="1 4">Belongs to the D-isomer specific 2-hydroxyacid dehydrogenase family.</text>
</comment>
<dbReference type="Pfam" id="PF02826">
    <property type="entry name" value="2-Hacid_dh_C"/>
    <property type="match status" value="1"/>
</dbReference>
<evidence type="ECO:0000256" key="1">
    <source>
        <dbReference type="ARBA" id="ARBA00005854"/>
    </source>
</evidence>
<dbReference type="GO" id="GO:0051287">
    <property type="term" value="F:NAD binding"/>
    <property type="evidence" value="ECO:0007669"/>
    <property type="project" value="InterPro"/>
</dbReference>
<evidence type="ECO:0000256" key="3">
    <source>
        <dbReference type="ARBA" id="ARBA00023027"/>
    </source>
</evidence>
<evidence type="ECO:0000259" key="6">
    <source>
        <dbReference type="Pfam" id="PF02826"/>
    </source>
</evidence>
<dbReference type="SUPFAM" id="SSF52283">
    <property type="entry name" value="Formate/glycerate dehydrogenase catalytic domain-like"/>
    <property type="match status" value="1"/>
</dbReference>
<evidence type="ECO:0000313" key="7">
    <source>
        <dbReference type="EMBL" id="QDL93538.1"/>
    </source>
</evidence>
<evidence type="ECO:0000259" key="5">
    <source>
        <dbReference type="Pfam" id="PF00389"/>
    </source>
</evidence>
<dbReference type="AlphaFoldDB" id="A0A5B8FIW7"/>
<dbReference type="PANTHER" id="PTHR43761">
    <property type="entry name" value="D-ISOMER SPECIFIC 2-HYDROXYACID DEHYDROGENASE FAMILY PROTEIN (AFU_ORTHOLOGUE AFUA_1G13630)"/>
    <property type="match status" value="1"/>
</dbReference>
<dbReference type="EMBL" id="CP040818">
    <property type="protein sequence ID" value="QDL93538.1"/>
    <property type="molecule type" value="Genomic_DNA"/>
</dbReference>